<accession>A0A811UB94</accession>
<feature type="non-terminal residue" evidence="1">
    <location>
        <position position="1"/>
    </location>
</feature>
<gene>
    <name evidence="1" type="ORF">CCAP1982_LOCUS4314</name>
</gene>
<reference evidence="1" key="1">
    <citation type="submission" date="2020-11" db="EMBL/GenBank/DDBJ databases">
        <authorList>
            <person name="Whitehead M."/>
        </authorList>
    </citation>
    <scope>NUCLEOTIDE SEQUENCE</scope>
    <source>
        <strain evidence="1">EGII</strain>
    </source>
</reference>
<sequence>LFQQHLEAMRSQYVFEVATALPTTTLSHISLNDTVSINQQNTANVNIYCKTTNVNNAISTQYNVYTLECNQLLSAPQLNQLYDSLRCDLYMSSSSSSSRRRHSCSKSTTILLDIRRHA</sequence>
<evidence type="ECO:0000313" key="1">
    <source>
        <dbReference type="EMBL" id="CAD6995608.1"/>
    </source>
</evidence>
<organism evidence="1 2">
    <name type="scientific">Ceratitis capitata</name>
    <name type="common">Mediterranean fruit fly</name>
    <name type="synonym">Tephritis capitata</name>
    <dbReference type="NCBI Taxonomy" id="7213"/>
    <lineage>
        <taxon>Eukaryota</taxon>
        <taxon>Metazoa</taxon>
        <taxon>Ecdysozoa</taxon>
        <taxon>Arthropoda</taxon>
        <taxon>Hexapoda</taxon>
        <taxon>Insecta</taxon>
        <taxon>Pterygota</taxon>
        <taxon>Neoptera</taxon>
        <taxon>Endopterygota</taxon>
        <taxon>Diptera</taxon>
        <taxon>Brachycera</taxon>
        <taxon>Muscomorpha</taxon>
        <taxon>Tephritoidea</taxon>
        <taxon>Tephritidae</taxon>
        <taxon>Ceratitis</taxon>
        <taxon>Ceratitis</taxon>
    </lineage>
</organism>
<protein>
    <submittedName>
        <fullName evidence="1">(Mediterranean fruit fly) hypothetical protein</fullName>
    </submittedName>
</protein>
<dbReference type="EMBL" id="CAJHJT010000001">
    <property type="protein sequence ID" value="CAD6995608.1"/>
    <property type="molecule type" value="Genomic_DNA"/>
</dbReference>
<name>A0A811UB94_CERCA</name>
<evidence type="ECO:0000313" key="2">
    <source>
        <dbReference type="Proteomes" id="UP000606786"/>
    </source>
</evidence>
<keyword evidence="2" id="KW-1185">Reference proteome</keyword>
<dbReference type="AlphaFoldDB" id="A0A811UB94"/>
<comment type="caution">
    <text evidence="1">The sequence shown here is derived from an EMBL/GenBank/DDBJ whole genome shotgun (WGS) entry which is preliminary data.</text>
</comment>
<dbReference type="Proteomes" id="UP000606786">
    <property type="component" value="Unassembled WGS sequence"/>
</dbReference>
<feature type="non-terminal residue" evidence="1">
    <location>
        <position position="118"/>
    </location>
</feature>
<proteinExistence type="predicted"/>